<keyword evidence="2" id="KW-1185">Reference proteome</keyword>
<name>A0ABT0ILK4_9HYPH</name>
<evidence type="ECO:0000313" key="2">
    <source>
        <dbReference type="Proteomes" id="UP001202827"/>
    </source>
</evidence>
<comment type="caution">
    <text evidence="1">The sequence shown here is derived from an EMBL/GenBank/DDBJ whole genome shotgun (WGS) entry which is preliminary data.</text>
</comment>
<dbReference type="Proteomes" id="UP001202827">
    <property type="component" value="Unassembled WGS sequence"/>
</dbReference>
<proteinExistence type="predicted"/>
<protein>
    <submittedName>
        <fullName evidence="1">Uncharacterized protein</fullName>
    </submittedName>
</protein>
<dbReference type="EMBL" id="JALPRY010000001">
    <property type="protein sequence ID" value="MCK8778765.1"/>
    <property type="molecule type" value="Genomic_DNA"/>
</dbReference>
<reference evidence="1 2" key="1">
    <citation type="submission" date="2022-04" db="EMBL/GenBank/DDBJ databases">
        <title>Rhizobium coralii sp. nov., isolated from coral Turbinaria peltata.</title>
        <authorList>
            <person name="Sun H."/>
        </authorList>
    </citation>
    <scope>NUCLEOTIDE SEQUENCE [LARGE SCALE GENOMIC DNA]</scope>
    <source>
        <strain evidence="1 2">NTR19</strain>
    </source>
</reference>
<accession>A0ABT0ILK4</accession>
<organism evidence="1 2">
    <name type="scientific">Neorhizobium turbinariae</name>
    <dbReference type="NCBI Taxonomy" id="2937795"/>
    <lineage>
        <taxon>Bacteria</taxon>
        <taxon>Pseudomonadati</taxon>
        <taxon>Pseudomonadota</taxon>
        <taxon>Alphaproteobacteria</taxon>
        <taxon>Hyphomicrobiales</taxon>
        <taxon>Rhizobiaceae</taxon>
        <taxon>Rhizobium/Agrobacterium group</taxon>
        <taxon>Neorhizobium</taxon>
    </lineage>
</organism>
<dbReference type="RefSeq" id="WP_248681612.1">
    <property type="nucleotide sequence ID" value="NZ_JALPRY010000001.1"/>
</dbReference>
<sequence length="57" mass="6522">MKKLLGLDGVGLVSDRRRRSSPVVRRVFQPELKGKADSALGDLEKFDEWTGRRKLPR</sequence>
<gene>
    <name evidence="1" type="ORF">M0654_02100</name>
</gene>
<evidence type="ECO:0000313" key="1">
    <source>
        <dbReference type="EMBL" id="MCK8778765.1"/>
    </source>
</evidence>